<reference evidence="3 4" key="1">
    <citation type="submission" date="2017-10" db="EMBL/GenBank/DDBJ databases">
        <title>Complete Genome Sequence of Faecalibacterium prausnitzii isolated from the gut of healthy adult Indian.</title>
        <authorList>
            <person name="Bag S."/>
            <person name="Ghosh T.S."/>
            <person name="Das B."/>
        </authorList>
    </citation>
    <scope>NUCLEOTIDE SEQUENCE [LARGE SCALE GENOMIC DNA]</scope>
    <source>
        <strain evidence="3 4">Indica</strain>
    </source>
</reference>
<name>A0A291TDV5_9FIRM</name>
<dbReference type="EMBL" id="CP023819">
    <property type="protein sequence ID" value="ATL91161.1"/>
    <property type="molecule type" value="Genomic_DNA"/>
</dbReference>
<dbReference type="RefSeq" id="WP_098924982.1">
    <property type="nucleotide sequence ID" value="NZ_CP023819.1"/>
</dbReference>
<sequence>MKRSVLRIGCAVLSLSAAAGLLASCSLLPPASPLPDSKPAQAEEAPGPAVASLDDGKLRILYSNGSNGGNTVLCGNTVLYQAASSETVYLVPDTLTGTVRYYLRQWSAPGTPTGRATALCDRSGKEILTFDRAYDAVLTGSLLVLTAPEQMAYAPCNNHAPGDCRVIDLATGEELAVPENAYGCSIAGSYLAFEVCNVPADYVQENEWGDDLTAYCAVQVQDRQGEVVYQAELSGLSSFYASSSDSSAPTDWLVVSHYNEDGTMGADSLYNPTTGEELTGYQQYTGAGTVSLYNDGRYQLVDLVSTEQSAVLCEYDQPIRYYVPGAAVTEPDASTPEMAGRYLFHDLLTGEEKDLYDANTDDATLAIYAVDGTVRVFDLQTGVLLTDTTIDPVENQVRTHIYPEGNGWAWVEQDDNDSYDATAIHICGPDGIHKTLDPAKLNETYNYYSPLLSTEDGIYFYGCYNGPGSSWLYDVLDSDGNVVVSGLRTCAGYYANSVNGLPEGVFAAVKGFESGWMDLTGQWLYAESIFDSSNDEMDNGFF</sequence>
<evidence type="ECO:0000313" key="4">
    <source>
        <dbReference type="Proteomes" id="UP000223709"/>
    </source>
</evidence>
<dbReference type="SUPFAM" id="SSF50998">
    <property type="entry name" value="Quinoprotein alcohol dehydrogenase-like"/>
    <property type="match status" value="1"/>
</dbReference>
<evidence type="ECO:0000259" key="2">
    <source>
        <dbReference type="Pfam" id="PF16465"/>
    </source>
</evidence>
<proteinExistence type="predicted"/>
<evidence type="ECO:0000313" key="3">
    <source>
        <dbReference type="EMBL" id="ATL91161.1"/>
    </source>
</evidence>
<dbReference type="InterPro" id="IPR032491">
    <property type="entry name" value="DUF5046"/>
</dbReference>
<dbReference type="Pfam" id="PF16465">
    <property type="entry name" value="DUF5046"/>
    <property type="match status" value="1"/>
</dbReference>
<evidence type="ECO:0000256" key="1">
    <source>
        <dbReference type="SAM" id="SignalP"/>
    </source>
</evidence>
<organism evidence="3 4">
    <name type="scientific">Faecalibacterium prausnitzii</name>
    <dbReference type="NCBI Taxonomy" id="853"/>
    <lineage>
        <taxon>Bacteria</taxon>
        <taxon>Bacillati</taxon>
        <taxon>Bacillota</taxon>
        <taxon>Clostridia</taxon>
        <taxon>Eubacteriales</taxon>
        <taxon>Oscillospiraceae</taxon>
        <taxon>Faecalibacterium</taxon>
    </lineage>
</organism>
<dbReference type="PROSITE" id="PS51257">
    <property type="entry name" value="PROKAR_LIPOPROTEIN"/>
    <property type="match status" value="1"/>
</dbReference>
<feature type="domain" description="DUF5046" evidence="2">
    <location>
        <begin position="269"/>
        <end position="535"/>
    </location>
</feature>
<protein>
    <submittedName>
        <fullName evidence="3">DUF5046 domain-containing protein</fullName>
    </submittedName>
</protein>
<dbReference type="Proteomes" id="UP000223709">
    <property type="component" value="Chromosome"/>
</dbReference>
<dbReference type="InterPro" id="IPR011047">
    <property type="entry name" value="Quinoprotein_ADH-like_sf"/>
</dbReference>
<dbReference type="AlphaFoldDB" id="A0A291TDV5"/>
<feature type="chain" id="PRO_5038338237" evidence="1">
    <location>
        <begin position="20"/>
        <end position="542"/>
    </location>
</feature>
<gene>
    <name evidence="3" type="ORF">CRH10_13120</name>
</gene>
<accession>A0A291TDV5</accession>
<keyword evidence="1" id="KW-0732">Signal</keyword>
<feature type="signal peptide" evidence="1">
    <location>
        <begin position="1"/>
        <end position="19"/>
    </location>
</feature>